<dbReference type="RefSeq" id="WP_208195538.1">
    <property type="nucleotide sequence ID" value="NZ_CP076023.1"/>
</dbReference>
<accession>A0ABX8GGL6</accession>
<feature type="transmembrane region" description="Helical" evidence="2">
    <location>
        <begin position="62"/>
        <end position="83"/>
    </location>
</feature>
<evidence type="ECO:0000256" key="1">
    <source>
        <dbReference type="SAM" id="MobiDB-lite"/>
    </source>
</evidence>
<sequence length="151" mass="15049">MRSTPPGREPVTGPGAPRPPRPGVAGRPTMLTVACALVLVEATALAVAVVAGVVALVQGGDVAPVLFLCTLALGTAVLLVHAARALWSGRRWGRAPVVTAQVFLLVTAATWWASGGGAWAALPGVVALVVVVAVLSPRVVAVTSGGREPGA</sequence>
<dbReference type="Proteomes" id="UP000679335">
    <property type="component" value="Chromosome"/>
</dbReference>
<protein>
    <recommendedName>
        <fullName evidence="5">Histidine kinase</fullName>
    </recommendedName>
</protein>
<organism evidence="3 4">
    <name type="scientific">Cellulomonas dongxiuzhuiae</name>
    <dbReference type="NCBI Taxonomy" id="2819979"/>
    <lineage>
        <taxon>Bacteria</taxon>
        <taxon>Bacillati</taxon>
        <taxon>Actinomycetota</taxon>
        <taxon>Actinomycetes</taxon>
        <taxon>Micrococcales</taxon>
        <taxon>Cellulomonadaceae</taxon>
        <taxon>Cellulomonas</taxon>
    </lineage>
</organism>
<gene>
    <name evidence="3" type="ORF">KKR89_11975</name>
</gene>
<keyword evidence="2" id="KW-0472">Membrane</keyword>
<evidence type="ECO:0000256" key="2">
    <source>
        <dbReference type="SAM" id="Phobius"/>
    </source>
</evidence>
<dbReference type="EMBL" id="CP076023">
    <property type="protein sequence ID" value="QWC15048.1"/>
    <property type="molecule type" value="Genomic_DNA"/>
</dbReference>
<evidence type="ECO:0000313" key="3">
    <source>
        <dbReference type="EMBL" id="QWC15048.1"/>
    </source>
</evidence>
<evidence type="ECO:0008006" key="5">
    <source>
        <dbReference type="Google" id="ProtNLM"/>
    </source>
</evidence>
<reference evidence="3 4" key="1">
    <citation type="submission" date="2021-05" db="EMBL/GenBank/DDBJ databases">
        <title>Novel species in genus Cellulomonas.</title>
        <authorList>
            <person name="Zhang G."/>
        </authorList>
    </citation>
    <scope>NUCLEOTIDE SEQUENCE [LARGE SCALE GENOMIC DNA]</scope>
    <source>
        <strain evidence="4">zg-ZUI157</strain>
    </source>
</reference>
<keyword evidence="2" id="KW-0812">Transmembrane</keyword>
<feature type="transmembrane region" description="Helical" evidence="2">
    <location>
        <begin position="95"/>
        <end position="113"/>
    </location>
</feature>
<evidence type="ECO:0000313" key="4">
    <source>
        <dbReference type="Proteomes" id="UP000679335"/>
    </source>
</evidence>
<name>A0ABX8GGL6_9CELL</name>
<feature type="region of interest" description="Disordered" evidence="1">
    <location>
        <begin position="1"/>
        <end position="24"/>
    </location>
</feature>
<feature type="transmembrane region" description="Helical" evidence="2">
    <location>
        <begin position="119"/>
        <end position="141"/>
    </location>
</feature>
<feature type="transmembrane region" description="Helical" evidence="2">
    <location>
        <begin position="31"/>
        <end position="56"/>
    </location>
</feature>
<keyword evidence="4" id="KW-1185">Reference proteome</keyword>
<keyword evidence="2" id="KW-1133">Transmembrane helix</keyword>
<proteinExistence type="predicted"/>